<accession>A0A142EC80</accession>
<gene>
    <name evidence="4" type="ORF">GHO09_13885</name>
    <name evidence="3" type="ORF">pA144_0023</name>
</gene>
<keyword evidence="4" id="KW-0482">Metalloprotease</keyword>
<keyword evidence="1" id="KW-0812">Transmembrane</keyword>
<reference evidence="3" key="1">
    <citation type="submission" date="2016-01" db="EMBL/GenBank/DDBJ databases">
        <title>Whole Genome Sequence of Listeria monocytogenes Serovar 1/2a Strain IZSAM_Lm_15_17439_A144 responsible of a human outbreak in 2008.</title>
        <authorList>
            <person name="Orsini M."/>
            <person name="Ordinelli A."/>
            <person name="Cornacchia A."/>
            <person name="Acciari V."/>
            <person name="Centorame P."/>
            <person name="Torresi M."/>
            <person name="Pompei A."/>
            <person name="Camma C."/>
            <person name="Gattuso A."/>
            <person name="Gianfranceschi M."/>
            <person name="Pomilio F."/>
        </authorList>
    </citation>
    <scope>NUCLEOTIDE SEQUENCE</scope>
    <source>
        <strain evidence="3">IZSAM_Lm_15_17439_A144</strain>
        <plasmid evidence="3">pLmA144</plasmid>
    </source>
</reference>
<evidence type="ECO:0000259" key="2">
    <source>
        <dbReference type="Pfam" id="PF02517"/>
    </source>
</evidence>
<evidence type="ECO:0000313" key="3">
    <source>
        <dbReference type="EMBL" id="AMQ45768.1"/>
    </source>
</evidence>
<dbReference type="AlphaFoldDB" id="A0A142EC80"/>
<dbReference type="RefSeq" id="WP_012952159.1">
    <property type="nucleotide sequence ID" value="NZ_BAAFVF010000014.1"/>
</dbReference>
<proteinExistence type="predicted"/>
<dbReference type="GO" id="GO:0008237">
    <property type="term" value="F:metallopeptidase activity"/>
    <property type="evidence" value="ECO:0007669"/>
    <property type="project" value="UniProtKB-KW"/>
</dbReference>
<keyword evidence="4" id="KW-0378">Hydrolase</keyword>
<dbReference type="EMBL" id="DAAEQL010000010">
    <property type="protein sequence ID" value="HAA8491597.1"/>
    <property type="molecule type" value="Genomic_DNA"/>
</dbReference>
<geneLocation type="plasmid" evidence="3">
    <name>pLmA144</name>
</geneLocation>
<dbReference type="EMBL" id="KU513859">
    <property type="protein sequence ID" value="AMQ45768.1"/>
    <property type="molecule type" value="Genomic_DNA"/>
</dbReference>
<dbReference type="Proteomes" id="UP000840567">
    <property type="component" value="Unassembled WGS sequence"/>
</dbReference>
<feature type="transmembrane region" description="Helical" evidence="1">
    <location>
        <begin position="170"/>
        <end position="187"/>
    </location>
</feature>
<organism evidence="3">
    <name type="scientific">Listeria monocytogenes</name>
    <dbReference type="NCBI Taxonomy" id="1639"/>
    <lineage>
        <taxon>Bacteria</taxon>
        <taxon>Bacillati</taxon>
        <taxon>Bacillota</taxon>
        <taxon>Bacilli</taxon>
        <taxon>Bacillales</taxon>
        <taxon>Listeriaceae</taxon>
        <taxon>Listeria</taxon>
    </lineage>
</organism>
<keyword evidence="3" id="KW-0614">Plasmid</keyword>
<name>A0A142EC80_LISMN</name>
<dbReference type="PANTHER" id="PTHR36435:SF1">
    <property type="entry name" value="CAAX AMINO TERMINAL PROTEASE FAMILY PROTEIN"/>
    <property type="match status" value="1"/>
</dbReference>
<feature type="transmembrane region" description="Helical" evidence="1">
    <location>
        <begin position="130"/>
        <end position="149"/>
    </location>
</feature>
<dbReference type="PANTHER" id="PTHR36435">
    <property type="entry name" value="SLR1288 PROTEIN"/>
    <property type="match status" value="1"/>
</dbReference>
<dbReference type="Pfam" id="PF02517">
    <property type="entry name" value="Rce1-like"/>
    <property type="match status" value="1"/>
</dbReference>
<feature type="transmembrane region" description="Helical" evidence="1">
    <location>
        <begin position="87"/>
        <end position="110"/>
    </location>
</feature>
<feature type="domain" description="CAAX prenyl protease 2/Lysostaphin resistance protein A-like" evidence="2">
    <location>
        <begin position="129"/>
        <end position="226"/>
    </location>
</feature>
<keyword evidence="1" id="KW-0472">Membrane</keyword>
<protein>
    <submittedName>
        <fullName evidence="4">CPBP family intramembrane metalloprotease</fullName>
    </submittedName>
</protein>
<reference evidence="4 5" key="2">
    <citation type="journal article" date="2018" name="Genome Biol.">
        <title>SKESA: strategic k-mer extension for scrupulous assemblies.</title>
        <authorList>
            <person name="Souvorov A."/>
            <person name="Agarwala R."/>
            <person name="Lipman D.J."/>
        </authorList>
    </citation>
    <scope>NUCLEOTIDE SEQUENCE [LARGE SCALE GENOMIC DNA]</scope>
    <source>
        <strain evidence="4">Sam_F526FDD3-C0F7-43DB-B204-E231FEF9C926</strain>
    </source>
</reference>
<feature type="transmembrane region" description="Helical" evidence="1">
    <location>
        <begin position="12"/>
        <end position="34"/>
    </location>
</feature>
<keyword evidence="4" id="KW-0645">Protease</keyword>
<dbReference type="GO" id="GO:0080120">
    <property type="term" value="P:CAAX-box protein maturation"/>
    <property type="evidence" value="ECO:0007669"/>
    <property type="project" value="UniProtKB-ARBA"/>
</dbReference>
<evidence type="ECO:0000313" key="5">
    <source>
        <dbReference type="Proteomes" id="UP000840567"/>
    </source>
</evidence>
<dbReference type="InterPro" id="IPR052710">
    <property type="entry name" value="CAAX_protease"/>
</dbReference>
<sequence length="233" mass="27122">MLIKRFTKPLLSYGGFYMLTLLLYVVFVKVTLFFNGKSLATTEESVLFFMYKSATLISVCFILYLFYDRKWRETFSRHLISMVEWKFILKGLGLIAAINIGFFLVLLVTGHSPNQPENQRSLIDMFAHGFVWQLLTVVFIAPVAEELFYRGLLMKFIGRFFQIDKKLKKWITLVIVSMVFAASHSSYFLSVDFILYFSLGLILGLSYWKTQRIEVPIIIHILNNALSFLIMLI</sequence>
<reference evidence="4" key="3">
    <citation type="submission" date="2019-10" db="EMBL/GenBank/DDBJ databases">
        <authorList>
            <consortium name="NCBI Pathogen Detection Project"/>
        </authorList>
    </citation>
    <scope>NUCLEOTIDE SEQUENCE</scope>
    <source>
        <strain evidence="4">Sam_F526FDD3-C0F7-43DB-B204-E231FEF9C926</strain>
    </source>
</reference>
<feature type="transmembrane region" description="Helical" evidence="1">
    <location>
        <begin position="46"/>
        <end position="67"/>
    </location>
</feature>
<evidence type="ECO:0000256" key="1">
    <source>
        <dbReference type="SAM" id="Phobius"/>
    </source>
</evidence>
<dbReference type="InterPro" id="IPR003675">
    <property type="entry name" value="Rce1/LyrA-like_dom"/>
</dbReference>
<evidence type="ECO:0000313" key="4">
    <source>
        <dbReference type="EMBL" id="HAA8491597.1"/>
    </source>
</evidence>
<feature type="transmembrane region" description="Helical" evidence="1">
    <location>
        <begin position="215"/>
        <end position="232"/>
    </location>
</feature>
<keyword evidence="1" id="KW-1133">Transmembrane helix</keyword>
<dbReference type="GO" id="GO:0004175">
    <property type="term" value="F:endopeptidase activity"/>
    <property type="evidence" value="ECO:0007669"/>
    <property type="project" value="UniProtKB-ARBA"/>
</dbReference>